<evidence type="ECO:0000256" key="2">
    <source>
        <dbReference type="SAM" id="MobiDB-lite"/>
    </source>
</evidence>
<evidence type="ECO:0000259" key="3">
    <source>
        <dbReference type="PROSITE" id="PS50198"/>
    </source>
</evidence>
<dbReference type="Proteomes" id="UP000278962">
    <property type="component" value="Unassembled WGS sequence"/>
</dbReference>
<keyword evidence="1" id="KW-0697">Rotamase</keyword>
<dbReference type="Gene3D" id="3.10.50.40">
    <property type="match status" value="1"/>
</dbReference>
<dbReference type="PANTHER" id="PTHR47245">
    <property type="entry name" value="PEPTIDYLPROLYL ISOMERASE"/>
    <property type="match status" value="1"/>
</dbReference>
<evidence type="ECO:0000313" key="4">
    <source>
        <dbReference type="EMBL" id="RKQ91679.1"/>
    </source>
</evidence>
<keyword evidence="5" id="KW-1185">Reference proteome</keyword>
<sequence>MRSREKVYFLACAGRFCLGNTVRPTNPFSDDMIKAARIALSLTAVVGVGATFAACGGVPGNAVATVDGEAVNKDQFNHWMAVAAKSTGQPNAAVPDPDADYKKCIAAKRKSTPAPAKGQPKVTDEQLKTQCKQEYDQLRNQVMQLLISFQWIQGEAETMDVKVTDAEVKKSFDEQKKQSFPKEEDYKKFIQTSGQTEADILQRVKLDLLSNKIRDKVVKGKDNVSDKAIQDFYNKNKARFAQPEKRDLRVVLTKGKAEADKAKAALDGGDSWTAVAKKYSIDDTSKASGGKLPAQAKGTLDKELDEAVFSAKKGELVGPVKTQYGYYVFTVTNVTAASQQTLAEAKETIKQTLQSQNQQKALDGFVKDFTARWKEKTECSEGYKTSDCKNGPKATPTPSVQGAVPEGS</sequence>
<dbReference type="InterPro" id="IPR050245">
    <property type="entry name" value="PrsA_foldase"/>
</dbReference>
<evidence type="ECO:0000313" key="5">
    <source>
        <dbReference type="Proteomes" id="UP000278962"/>
    </source>
</evidence>
<keyword evidence="1" id="KW-0413">Isomerase</keyword>
<dbReference type="AlphaFoldDB" id="A0A660LAS8"/>
<dbReference type="PANTHER" id="PTHR47245:SF2">
    <property type="entry name" value="PEPTIDYL-PROLYL CIS-TRANS ISOMERASE HP_0175-RELATED"/>
    <property type="match status" value="1"/>
</dbReference>
<feature type="domain" description="PpiC" evidence="3">
    <location>
        <begin position="243"/>
        <end position="333"/>
    </location>
</feature>
<dbReference type="InterPro" id="IPR046357">
    <property type="entry name" value="PPIase_dom_sf"/>
</dbReference>
<name>A0A660LAS8_9ACTN</name>
<gene>
    <name evidence="4" type="ORF">C8N24_1505</name>
</gene>
<dbReference type="Pfam" id="PF13624">
    <property type="entry name" value="SurA_N_3"/>
    <property type="match status" value="1"/>
</dbReference>
<proteinExistence type="predicted"/>
<accession>A0A660LAS8</accession>
<comment type="caution">
    <text evidence="4">The sequence shown here is derived from an EMBL/GenBank/DDBJ whole genome shotgun (WGS) entry which is preliminary data.</text>
</comment>
<dbReference type="Pfam" id="PF13145">
    <property type="entry name" value="Rotamase_2"/>
    <property type="match status" value="1"/>
</dbReference>
<feature type="compositionally biased region" description="Basic and acidic residues" evidence="2">
    <location>
        <begin position="376"/>
        <end position="387"/>
    </location>
</feature>
<dbReference type="SUPFAM" id="SSF109998">
    <property type="entry name" value="Triger factor/SurA peptide-binding domain-like"/>
    <property type="match status" value="1"/>
</dbReference>
<organism evidence="4 5">
    <name type="scientific">Solirubrobacter pauli</name>
    <dbReference type="NCBI Taxonomy" id="166793"/>
    <lineage>
        <taxon>Bacteria</taxon>
        <taxon>Bacillati</taxon>
        <taxon>Actinomycetota</taxon>
        <taxon>Thermoleophilia</taxon>
        <taxon>Solirubrobacterales</taxon>
        <taxon>Solirubrobacteraceae</taxon>
        <taxon>Solirubrobacter</taxon>
    </lineage>
</organism>
<dbReference type="Gene3D" id="1.10.4030.10">
    <property type="entry name" value="Porin chaperone SurA, peptide-binding domain"/>
    <property type="match status" value="1"/>
</dbReference>
<dbReference type="PROSITE" id="PS50198">
    <property type="entry name" value="PPIC_PPIASE_2"/>
    <property type="match status" value="1"/>
</dbReference>
<dbReference type="GO" id="GO:0003755">
    <property type="term" value="F:peptidyl-prolyl cis-trans isomerase activity"/>
    <property type="evidence" value="ECO:0007669"/>
    <property type="project" value="UniProtKB-KW"/>
</dbReference>
<evidence type="ECO:0000256" key="1">
    <source>
        <dbReference type="PROSITE-ProRule" id="PRU00278"/>
    </source>
</evidence>
<dbReference type="InterPro" id="IPR000297">
    <property type="entry name" value="PPIase_PpiC"/>
</dbReference>
<feature type="region of interest" description="Disordered" evidence="2">
    <location>
        <begin position="376"/>
        <end position="408"/>
    </location>
</feature>
<dbReference type="EMBL" id="RBIL01000001">
    <property type="protein sequence ID" value="RKQ91679.1"/>
    <property type="molecule type" value="Genomic_DNA"/>
</dbReference>
<protein>
    <submittedName>
        <fullName evidence="4">Foldase protein PrsA</fullName>
    </submittedName>
</protein>
<dbReference type="SUPFAM" id="SSF54534">
    <property type="entry name" value="FKBP-like"/>
    <property type="match status" value="1"/>
</dbReference>
<dbReference type="InterPro" id="IPR027304">
    <property type="entry name" value="Trigger_fact/SurA_dom_sf"/>
</dbReference>
<reference evidence="4 5" key="1">
    <citation type="submission" date="2018-10" db="EMBL/GenBank/DDBJ databases">
        <title>Genomic Encyclopedia of Archaeal and Bacterial Type Strains, Phase II (KMG-II): from individual species to whole genera.</title>
        <authorList>
            <person name="Goeker M."/>
        </authorList>
    </citation>
    <scope>NUCLEOTIDE SEQUENCE [LARGE SCALE GENOMIC DNA]</scope>
    <source>
        <strain evidence="4 5">DSM 14954</strain>
    </source>
</reference>